<reference evidence="14" key="1">
    <citation type="submission" date="2016-07" db="EMBL/GenBank/DDBJ databases">
        <title>Draft genome Planococcus salivarum.</title>
        <authorList>
            <person name="See-Too W.S."/>
        </authorList>
    </citation>
    <scope>NUCLEOTIDE SEQUENCE [LARGE SCALE GENOMIC DNA]</scope>
    <source>
        <strain evidence="14">DSM 23820</strain>
    </source>
</reference>
<dbReference type="EMBL" id="MBQG01000001">
    <property type="protein sequence ID" value="OHX57192.1"/>
    <property type="molecule type" value="Genomic_DNA"/>
</dbReference>
<evidence type="ECO:0000256" key="10">
    <source>
        <dbReference type="ARBA" id="ARBA00049896"/>
    </source>
</evidence>
<keyword evidence="14" id="KW-0575">Peroxidase</keyword>
<feature type="binding site" description="axial binding residue" evidence="12">
    <location>
        <position position="172"/>
    </location>
    <ligand>
        <name>Fe-coproporphyrin III</name>
        <dbReference type="ChEBI" id="CHEBI:68438"/>
    </ligand>
    <ligandPart>
        <name>Fe</name>
        <dbReference type="ChEBI" id="CHEBI:18248"/>
    </ligandPart>
</feature>
<evidence type="ECO:0000256" key="5">
    <source>
        <dbReference type="ARBA" id="ARBA00023002"/>
    </source>
</evidence>
<evidence type="ECO:0000313" key="15">
    <source>
        <dbReference type="Proteomes" id="UP000242153"/>
    </source>
</evidence>
<feature type="binding site" evidence="12">
    <location>
        <position position="131"/>
    </location>
    <ligand>
        <name>Fe-coproporphyrin III</name>
        <dbReference type="ChEBI" id="CHEBI:68438"/>
    </ligand>
</feature>
<gene>
    <name evidence="12" type="primary">chdC</name>
    <name evidence="14" type="ORF">BB776_00150</name>
</gene>
<evidence type="ECO:0000256" key="6">
    <source>
        <dbReference type="ARBA" id="ARBA00023004"/>
    </source>
</evidence>
<evidence type="ECO:0000313" key="14">
    <source>
        <dbReference type="EMBL" id="OHX57192.1"/>
    </source>
</evidence>
<evidence type="ECO:0000256" key="1">
    <source>
        <dbReference type="ARBA" id="ARBA00009276"/>
    </source>
</evidence>
<dbReference type="PANTHER" id="PTHR36843:SF1">
    <property type="entry name" value="COPROHEME DECARBOXYLASE"/>
    <property type="match status" value="1"/>
</dbReference>
<keyword evidence="4 12" id="KW-0479">Metal-binding</keyword>
<comment type="catalytic activity">
    <reaction evidence="12">
        <text>harderoheme III + H2O2 + H(+) = heme b + CO2 + 2 H2O</text>
        <dbReference type="Rhea" id="RHEA:57944"/>
        <dbReference type="ChEBI" id="CHEBI:15377"/>
        <dbReference type="ChEBI" id="CHEBI:15378"/>
        <dbReference type="ChEBI" id="CHEBI:16240"/>
        <dbReference type="ChEBI" id="CHEBI:16526"/>
        <dbReference type="ChEBI" id="CHEBI:60344"/>
        <dbReference type="ChEBI" id="CHEBI:142463"/>
    </reaction>
</comment>
<protein>
    <recommendedName>
        <fullName evidence="2 12">Coproheme decarboxylase</fullName>
        <ecNumber evidence="11 12">1.3.98.5</ecNumber>
    </recommendedName>
    <alternativeName>
        <fullName evidence="8 12">Coproheme III oxidative decarboxylase</fullName>
    </alternativeName>
    <alternativeName>
        <fullName evidence="9 12">Hydrogen peroxide-dependent heme synthase</fullName>
    </alternativeName>
</protein>
<evidence type="ECO:0000256" key="2">
    <source>
        <dbReference type="ARBA" id="ARBA00014413"/>
    </source>
</evidence>
<dbReference type="PANTHER" id="PTHR36843">
    <property type="entry name" value="HEME-DEPENDENT PEROXIDASE YWFI-RELATED"/>
    <property type="match status" value="1"/>
</dbReference>
<dbReference type="GO" id="GO:0004601">
    <property type="term" value="F:peroxidase activity"/>
    <property type="evidence" value="ECO:0007669"/>
    <property type="project" value="UniProtKB-KW"/>
</dbReference>
<keyword evidence="3 12" id="KW-0349">Heme</keyword>
<feature type="binding site" evidence="12">
    <location>
        <begin position="145"/>
        <end position="149"/>
    </location>
    <ligand>
        <name>Fe-coproporphyrin III</name>
        <dbReference type="ChEBI" id="CHEBI:68438"/>
    </ligand>
</feature>
<evidence type="ECO:0000256" key="7">
    <source>
        <dbReference type="ARBA" id="ARBA00023133"/>
    </source>
</evidence>
<sequence length="251" mass="29396">MNEAAITLDGWYVLHDFRSMDWVSWKMLEDEERQFAINEYQAFMDKVNIADENKTGAHALYSIVGQKADLMLMLLRETMDELQELETEYNKLTLVAYTVPTYSYVSVVELSNYLAGKSEEDPYQNPHVRSRLYPELQRSQYICFYPMDKRRDGDDNWYMLPMDERKDLMLSHGKIGRSYAGKVKQIISGSVGFDDYEWGVTLFADDVLQFKKLIYEMRFDEVSARYAEFGSFYVGTRLDAEKIVKFFGSLS</sequence>
<comment type="similarity">
    <text evidence="1 12">Belongs to the ChdC family. Type 1 subfamily.</text>
</comment>
<dbReference type="Pfam" id="PF06778">
    <property type="entry name" value="Chlor_dismutase"/>
    <property type="match status" value="1"/>
</dbReference>
<dbReference type="NCBIfam" id="NF008913">
    <property type="entry name" value="PRK12276.1"/>
    <property type="match status" value="1"/>
</dbReference>
<feature type="active site" evidence="12">
    <location>
        <position position="145"/>
    </location>
</feature>
<dbReference type="Proteomes" id="UP000242153">
    <property type="component" value="Unassembled WGS sequence"/>
</dbReference>
<comment type="catalytic activity">
    <reaction evidence="10">
        <text>Fe-coproporphyrin III + 2 H2O2 + 2 H(+) = heme b + 2 CO2 + 4 H2O</text>
        <dbReference type="Rhea" id="RHEA:56516"/>
        <dbReference type="ChEBI" id="CHEBI:15377"/>
        <dbReference type="ChEBI" id="CHEBI:15378"/>
        <dbReference type="ChEBI" id="CHEBI:16240"/>
        <dbReference type="ChEBI" id="CHEBI:16526"/>
        <dbReference type="ChEBI" id="CHEBI:60344"/>
        <dbReference type="ChEBI" id="CHEBI:68438"/>
        <dbReference type="EC" id="1.3.98.5"/>
    </reaction>
    <physiologicalReaction direction="left-to-right" evidence="10">
        <dbReference type="Rhea" id="RHEA:56517"/>
    </physiologicalReaction>
</comment>
<evidence type="ECO:0000256" key="13">
    <source>
        <dbReference type="SAM" id="Coils"/>
    </source>
</evidence>
<accession>A0ABX3D359</accession>
<keyword evidence="7 12" id="KW-0350">Heme biosynthesis</keyword>
<keyword evidence="5 12" id="KW-0560">Oxidoreductase</keyword>
<evidence type="ECO:0000256" key="9">
    <source>
        <dbReference type="ARBA" id="ARBA00030236"/>
    </source>
</evidence>
<dbReference type="HAMAP" id="MF_01442">
    <property type="entry name" value="Coproheme_decarbox_1"/>
    <property type="match status" value="1"/>
</dbReference>
<keyword evidence="15" id="KW-1185">Reference proteome</keyword>
<dbReference type="Gene3D" id="3.30.70.1030">
    <property type="entry name" value="Apc35880, domain 1"/>
    <property type="match status" value="2"/>
</dbReference>
<keyword evidence="6 12" id="KW-0408">Iron</keyword>
<dbReference type="EC" id="1.3.98.5" evidence="11 12"/>
<organism evidence="14 15">
    <name type="scientific">Planococcus salinarum</name>
    <dbReference type="NCBI Taxonomy" id="622695"/>
    <lineage>
        <taxon>Bacteria</taxon>
        <taxon>Bacillati</taxon>
        <taxon>Bacillota</taxon>
        <taxon>Bacilli</taxon>
        <taxon>Bacillales</taxon>
        <taxon>Caryophanaceae</taxon>
        <taxon>Planococcus</taxon>
    </lineage>
</organism>
<dbReference type="SUPFAM" id="SSF54909">
    <property type="entry name" value="Dimeric alpha+beta barrel"/>
    <property type="match status" value="1"/>
</dbReference>
<name>A0ABX3D359_9BACL</name>
<evidence type="ECO:0000256" key="12">
    <source>
        <dbReference type="HAMAP-Rule" id="MF_01442"/>
    </source>
</evidence>
<keyword evidence="13" id="KW-0175">Coiled coil</keyword>
<evidence type="ECO:0000256" key="3">
    <source>
        <dbReference type="ARBA" id="ARBA00022617"/>
    </source>
</evidence>
<comment type="catalytic activity">
    <reaction evidence="12">
        <text>Fe-coproporphyrin III + H2O2 + H(+) = harderoheme III + CO2 + 2 H2O</text>
        <dbReference type="Rhea" id="RHEA:57940"/>
        <dbReference type="ChEBI" id="CHEBI:15377"/>
        <dbReference type="ChEBI" id="CHEBI:15378"/>
        <dbReference type="ChEBI" id="CHEBI:16240"/>
        <dbReference type="ChEBI" id="CHEBI:16526"/>
        <dbReference type="ChEBI" id="CHEBI:68438"/>
        <dbReference type="ChEBI" id="CHEBI:142463"/>
    </reaction>
</comment>
<comment type="function">
    <text evidence="12">Involved in coproporphyrin-dependent heme b biosynthesis. Catalyzes the decarboxylation of Fe-coproporphyrin III (coproheme) to heme b (protoheme IX), the last step of the pathway. The reaction occurs in a stepwise manner with a three-propionate intermediate.</text>
</comment>
<evidence type="ECO:0000256" key="8">
    <source>
        <dbReference type="ARBA" id="ARBA00029882"/>
    </source>
</evidence>
<feature type="coiled-coil region" evidence="13">
    <location>
        <begin position="68"/>
        <end position="95"/>
    </location>
</feature>
<dbReference type="InterPro" id="IPR031332">
    <property type="entry name" value="CHDC"/>
</dbReference>
<comment type="caution">
    <text evidence="14">The sequence shown here is derived from an EMBL/GenBank/DDBJ whole genome shotgun (WGS) entry which is preliminary data.</text>
</comment>
<evidence type="ECO:0000256" key="4">
    <source>
        <dbReference type="ARBA" id="ARBA00022723"/>
    </source>
</evidence>
<dbReference type="InterPro" id="IPR010644">
    <property type="entry name" value="ChdC/CLD"/>
</dbReference>
<evidence type="ECO:0000256" key="11">
    <source>
        <dbReference type="ARBA" id="ARBA00050019"/>
    </source>
</evidence>
<dbReference type="InterPro" id="IPR011008">
    <property type="entry name" value="Dimeric_a/b-barrel"/>
</dbReference>
<feature type="binding site" evidence="12">
    <location>
        <position position="185"/>
    </location>
    <ligand>
        <name>Fe-coproporphyrin III</name>
        <dbReference type="ChEBI" id="CHEBI:68438"/>
    </ligand>
</feature>
<feature type="binding site" evidence="12">
    <location>
        <position position="223"/>
    </location>
    <ligand>
        <name>Fe-coproporphyrin III</name>
        <dbReference type="ChEBI" id="CHEBI:68438"/>
    </ligand>
</feature>
<comment type="cofactor">
    <cofactor evidence="12">
        <name>Fe-coproporphyrin III</name>
        <dbReference type="ChEBI" id="CHEBI:68438"/>
    </cofactor>
    <text evidence="12">Fe-coproporphyrin III acts as both substrate and redox cofactor.</text>
</comment>
<proteinExistence type="inferred from homology"/>
<comment type="pathway">
    <text evidence="12">Porphyrin-containing compound metabolism; protoheme biosynthesis.</text>
</comment>